<accession>A0A6J1MVS7</accession>
<dbReference type="GO" id="GO:0004620">
    <property type="term" value="F:phospholipase activity"/>
    <property type="evidence" value="ECO:0007669"/>
    <property type="project" value="TreeGrafter"/>
</dbReference>
<feature type="transmembrane region" description="Helical" evidence="1">
    <location>
        <begin position="74"/>
        <end position="91"/>
    </location>
</feature>
<dbReference type="RefSeq" id="XP_023938649.1">
    <property type="nucleotide sequence ID" value="XM_024082881.2"/>
</dbReference>
<dbReference type="GO" id="GO:0047372">
    <property type="term" value="F:monoacylglycerol lipase activity"/>
    <property type="evidence" value="ECO:0007669"/>
    <property type="project" value="TreeGrafter"/>
</dbReference>
<dbReference type="AlphaFoldDB" id="A0A6J1MVS7"/>
<protein>
    <submittedName>
        <fullName evidence="5">Phosphatidylserine lipase ABHD16A</fullName>
    </submittedName>
</protein>
<dbReference type="SUPFAM" id="SSF53474">
    <property type="entry name" value="alpha/beta-Hydrolases"/>
    <property type="match status" value="1"/>
</dbReference>
<dbReference type="InterPro" id="IPR029058">
    <property type="entry name" value="AB_hydrolase_fold"/>
</dbReference>
<dbReference type="OrthoDB" id="6412627at2759"/>
<reference evidence="5" key="1">
    <citation type="submission" date="2025-08" db="UniProtKB">
        <authorList>
            <consortium name="RefSeq"/>
        </authorList>
    </citation>
    <scope>IDENTIFICATION</scope>
</reference>
<keyword evidence="4" id="KW-1185">Reference proteome</keyword>
<evidence type="ECO:0000256" key="1">
    <source>
        <dbReference type="SAM" id="Phobius"/>
    </source>
</evidence>
<dbReference type="Pfam" id="PF22990">
    <property type="entry name" value="ABHD16_N"/>
    <property type="match status" value="1"/>
</dbReference>
<dbReference type="GO" id="GO:0052651">
    <property type="term" value="P:monoacylglycerol catabolic process"/>
    <property type="evidence" value="ECO:0007669"/>
    <property type="project" value="TreeGrafter"/>
</dbReference>
<feature type="transmembrane region" description="Helical" evidence="1">
    <location>
        <begin position="39"/>
        <end position="62"/>
    </location>
</feature>
<dbReference type="PANTHER" id="PTHR12277:SF72">
    <property type="entry name" value="BAT5L PROTEIN"/>
    <property type="match status" value="1"/>
</dbReference>
<dbReference type="InterPro" id="IPR000073">
    <property type="entry name" value="AB_hydrolase_1"/>
</dbReference>
<feature type="domain" description="AB hydrolase-1" evidence="2">
    <location>
        <begin position="244"/>
        <end position="368"/>
    </location>
</feature>
<dbReference type="InterPro" id="IPR054518">
    <property type="entry name" value="ABHD16_N"/>
</dbReference>
<name>A0A6J1MVS7_BICAN</name>
<organism evidence="4 5">
    <name type="scientific">Bicyclus anynana</name>
    <name type="common">Squinting bush brown butterfly</name>
    <dbReference type="NCBI Taxonomy" id="110368"/>
    <lineage>
        <taxon>Eukaryota</taxon>
        <taxon>Metazoa</taxon>
        <taxon>Ecdysozoa</taxon>
        <taxon>Arthropoda</taxon>
        <taxon>Hexapoda</taxon>
        <taxon>Insecta</taxon>
        <taxon>Pterygota</taxon>
        <taxon>Neoptera</taxon>
        <taxon>Endopterygota</taxon>
        <taxon>Lepidoptera</taxon>
        <taxon>Glossata</taxon>
        <taxon>Ditrysia</taxon>
        <taxon>Papilionoidea</taxon>
        <taxon>Nymphalidae</taxon>
        <taxon>Satyrinae</taxon>
        <taxon>Satyrini</taxon>
        <taxon>Mycalesina</taxon>
        <taxon>Bicyclus</taxon>
    </lineage>
</organism>
<dbReference type="Pfam" id="PF00561">
    <property type="entry name" value="Abhydrolase_1"/>
    <property type="match status" value="1"/>
</dbReference>
<dbReference type="PANTHER" id="PTHR12277">
    <property type="entry name" value="ALPHA/BETA HYDROLASE DOMAIN-CONTAINING PROTEIN"/>
    <property type="match status" value="1"/>
</dbReference>
<evidence type="ECO:0000313" key="5">
    <source>
        <dbReference type="RefSeq" id="XP_023938649.1"/>
    </source>
</evidence>
<keyword evidence="1" id="KW-1133">Transmembrane helix</keyword>
<keyword evidence="1" id="KW-0812">Transmembrane</keyword>
<dbReference type="GeneID" id="112046280"/>
<gene>
    <name evidence="5" type="primary">LOC112046280</name>
</gene>
<evidence type="ECO:0000259" key="2">
    <source>
        <dbReference type="Pfam" id="PF00561"/>
    </source>
</evidence>
<proteinExistence type="predicted"/>
<keyword evidence="1" id="KW-0472">Membrane</keyword>
<dbReference type="Proteomes" id="UP001652582">
    <property type="component" value="Chromosome Z"/>
</dbReference>
<evidence type="ECO:0000259" key="3">
    <source>
        <dbReference type="Pfam" id="PF22990"/>
    </source>
</evidence>
<dbReference type="GO" id="GO:0012505">
    <property type="term" value="C:endomembrane system"/>
    <property type="evidence" value="ECO:0007669"/>
    <property type="project" value="TreeGrafter"/>
</dbReference>
<dbReference type="GO" id="GO:0006660">
    <property type="term" value="P:phosphatidylserine catabolic process"/>
    <property type="evidence" value="ECO:0007669"/>
    <property type="project" value="TreeGrafter"/>
</dbReference>
<dbReference type="Gene3D" id="3.40.50.1820">
    <property type="entry name" value="alpha/beta hydrolase"/>
    <property type="match status" value="1"/>
</dbReference>
<sequence length="493" mass="56408">MFNRLKQCLFSPRLYRTYGEIPGEGVYEQNRTEKIADKIISTIQTIANVSVYTSPFICMYIYRRGLWWEDLDFVVYVIFSIGSVLSLSYLIRAYGRATNPKYVDFINTLNKPIVDRHAYIESIRKYDFDIKAWPTTFAMQPVYSSSWIENKPFSKCANPDLPYYHKVTIQLLAYISIHTFALRLIYPGTLGIIQNMLWLPLFEGRSYLVDTLNGKRAKIMTADRNTIDTMFVDKRLESSKGETLIICCEGNTGFYEIGIMTIPIKAGYSALGWNHPGFAGSSGLPFPRQEQNAVDAVIQYAIIELGFEVQNIVMYGWSIGAYPATWAAVRYPEIKGLILDASFDDLLPLAKNQMPESWARLVKEVVRSFVDLNISELMDMYDGPVQLVRRTEDEVICLRAGQLATNCGNGLLINLLQKRHPYLFEEAILESIKSCTALSDQQRIVLSREDIPDYKRKILGLIAKYSRDFRSSHCTLLPEDLFEAIMQSINNEK</sequence>
<feature type="domain" description="Phosphatidylserine Lipase ABHD16 N-terminal" evidence="3">
    <location>
        <begin position="5"/>
        <end position="129"/>
    </location>
</feature>
<dbReference type="KEGG" id="bany:112046280"/>
<evidence type="ECO:0000313" key="4">
    <source>
        <dbReference type="Proteomes" id="UP001652582"/>
    </source>
</evidence>